<dbReference type="Proteomes" id="UP000550401">
    <property type="component" value="Unassembled WGS sequence"/>
</dbReference>
<sequence length="51" mass="5709">MDTTKATTKKAPATPGGKRKARPAPRWPQYPESYVYARGRSSGWRSSERNA</sequence>
<proteinExistence type="predicted"/>
<accession>A0A839EZ28</accession>
<organism evidence="2 3">
    <name type="scientific">Dokdonella fugitiva</name>
    <dbReference type="NCBI Taxonomy" id="328517"/>
    <lineage>
        <taxon>Bacteria</taxon>
        <taxon>Pseudomonadati</taxon>
        <taxon>Pseudomonadota</taxon>
        <taxon>Gammaproteobacteria</taxon>
        <taxon>Lysobacterales</taxon>
        <taxon>Rhodanobacteraceae</taxon>
        <taxon>Dokdonella</taxon>
    </lineage>
</organism>
<protein>
    <submittedName>
        <fullName evidence="2">Uncharacterized protein</fullName>
    </submittedName>
</protein>
<comment type="caution">
    <text evidence="2">The sequence shown here is derived from an EMBL/GenBank/DDBJ whole genome shotgun (WGS) entry which is preliminary data.</text>
</comment>
<feature type="region of interest" description="Disordered" evidence="1">
    <location>
        <begin position="1"/>
        <end position="31"/>
    </location>
</feature>
<evidence type="ECO:0000313" key="3">
    <source>
        <dbReference type="Proteomes" id="UP000550401"/>
    </source>
</evidence>
<keyword evidence="3" id="KW-1185">Reference proteome</keyword>
<reference evidence="2 3" key="1">
    <citation type="submission" date="2020-07" db="EMBL/GenBank/DDBJ databases">
        <title>Genomic Encyclopedia of Type Strains, Phase IV (KMG-V): Genome sequencing to study the core and pangenomes of soil and plant-associated prokaryotes.</title>
        <authorList>
            <person name="Whitman W."/>
        </authorList>
    </citation>
    <scope>NUCLEOTIDE SEQUENCE [LARGE SCALE GENOMIC DNA]</scope>
    <source>
        <strain evidence="2 3">RH2WT43</strain>
    </source>
</reference>
<name>A0A839EZ28_9GAMM</name>
<dbReference type="AlphaFoldDB" id="A0A839EZ28"/>
<gene>
    <name evidence="2" type="ORF">FHW12_000361</name>
</gene>
<dbReference type="EMBL" id="JACGXL010000001">
    <property type="protein sequence ID" value="MBA8886170.1"/>
    <property type="molecule type" value="Genomic_DNA"/>
</dbReference>
<feature type="compositionally biased region" description="Low complexity" evidence="1">
    <location>
        <begin position="1"/>
        <end position="16"/>
    </location>
</feature>
<evidence type="ECO:0000256" key="1">
    <source>
        <dbReference type="SAM" id="MobiDB-lite"/>
    </source>
</evidence>
<evidence type="ECO:0000313" key="2">
    <source>
        <dbReference type="EMBL" id="MBA8886170.1"/>
    </source>
</evidence>